<name>A0A1C6GKY9_9FIRM</name>
<dbReference type="AlphaFoldDB" id="A0A1C6GKY9"/>
<organism evidence="1">
    <name type="scientific">uncultured Anaerotruncus sp</name>
    <dbReference type="NCBI Taxonomy" id="905011"/>
    <lineage>
        <taxon>Bacteria</taxon>
        <taxon>Bacillati</taxon>
        <taxon>Bacillota</taxon>
        <taxon>Clostridia</taxon>
        <taxon>Eubacteriales</taxon>
        <taxon>Oscillospiraceae</taxon>
        <taxon>Anaerotruncus</taxon>
        <taxon>environmental samples</taxon>
    </lineage>
</organism>
<sequence>MQDKNILSDLPMGFGMALAQNVPAMEHFSALPAAAQQRIIDGTHQVTSKKEMARYVQQLADGETGR</sequence>
<evidence type="ECO:0000313" key="1">
    <source>
        <dbReference type="EMBL" id="SCJ45983.1"/>
    </source>
</evidence>
<accession>A0A1C6GKY9</accession>
<proteinExistence type="predicted"/>
<protein>
    <submittedName>
        <fullName evidence="1">Uncharacterized protein</fullName>
    </submittedName>
</protein>
<dbReference type="EMBL" id="FMHG01000001">
    <property type="protein sequence ID" value="SCJ45983.1"/>
    <property type="molecule type" value="Genomic_DNA"/>
</dbReference>
<reference evidence="1" key="1">
    <citation type="submission" date="2015-09" db="EMBL/GenBank/DDBJ databases">
        <authorList>
            <consortium name="Pathogen Informatics"/>
        </authorList>
    </citation>
    <scope>NUCLEOTIDE SEQUENCE</scope>
    <source>
        <strain evidence="1">2789STDY5834896</strain>
    </source>
</reference>
<gene>
    <name evidence="1" type="ORF">SAMEA3545359_00436</name>
</gene>